<name>A0A7J9NN51_METMI</name>
<dbReference type="AlphaFoldDB" id="A0A7J9NN51"/>
<keyword evidence="1" id="KW-0472">Membrane</keyword>
<dbReference type="RefSeq" id="WP_181491947.1">
    <property type="nucleotide sequence ID" value="NZ_JACDUJ010000001.1"/>
</dbReference>
<feature type="transmembrane region" description="Helical" evidence="1">
    <location>
        <begin position="12"/>
        <end position="33"/>
    </location>
</feature>
<proteinExistence type="predicted"/>
<sequence>MVGTELNLKGKILFFYTSYHLPLLILIINNNSISNVNVMGHNLKFWLAVISIIIAIIAMFLIWNMKKETESFQIKKIQNITNESMSYVVTIIIGLCYQNLNIFSNYQIPHWKKVPFFDIGFILLVILLGAVYFGSKAYYMQPYFIFLNYGIYKCEIDGDREIVVISQEKPEKKPVNLSQIHGDVYLLR</sequence>
<evidence type="ECO:0000313" key="3">
    <source>
        <dbReference type="Proteomes" id="UP000571854"/>
    </source>
</evidence>
<comment type="caution">
    <text evidence="2">The sequence shown here is derived from an EMBL/GenBank/DDBJ whole genome shotgun (WGS) entry which is preliminary data.</text>
</comment>
<accession>A0A7J9NN51</accession>
<feature type="transmembrane region" description="Helical" evidence="1">
    <location>
        <begin position="116"/>
        <end position="134"/>
    </location>
</feature>
<organism evidence="2 3">
    <name type="scientific">Methanococcus maripaludis</name>
    <name type="common">Methanococcus deltae</name>
    <dbReference type="NCBI Taxonomy" id="39152"/>
    <lineage>
        <taxon>Archaea</taxon>
        <taxon>Methanobacteriati</taxon>
        <taxon>Methanobacteriota</taxon>
        <taxon>Methanomada group</taxon>
        <taxon>Methanococci</taxon>
        <taxon>Methanococcales</taxon>
        <taxon>Methanococcaceae</taxon>
        <taxon>Methanococcus</taxon>
    </lineage>
</organism>
<evidence type="ECO:0000256" key="1">
    <source>
        <dbReference type="SAM" id="Phobius"/>
    </source>
</evidence>
<keyword evidence="1" id="KW-0812">Transmembrane</keyword>
<feature type="transmembrane region" description="Helical" evidence="1">
    <location>
        <begin position="45"/>
        <end position="63"/>
    </location>
</feature>
<gene>
    <name evidence="2" type="ORF">HNP88_000653</name>
</gene>
<reference evidence="2 3" key="1">
    <citation type="submission" date="2020-07" db="EMBL/GenBank/DDBJ databases">
        <title>Genomic Encyclopedia of Type Strains, Phase IV (KMG-V): Genome sequencing to study the core and pangenomes of soil and plant-associated prokaryotes.</title>
        <authorList>
            <person name="Whitman W."/>
        </authorList>
    </citation>
    <scope>NUCLEOTIDE SEQUENCE [LARGE SCALE GENOMIC DNA]</scope>
    <source>
        <strain evidence="2 3">A5</strain>
    </source>
</reference>
<protein>
    <submittedName>
        <fullName evidence="2">Putative membrane protein</fullName>
    </submittedName>
</protein>
<dbReference type="Proteomes" id="UP000571854">
    <property type="component" value="Unassembled WGS sequence"/>
</dbReference>
<dbReference type="EMBL" id="JACDUJ010000001">
    <property type="protein sequence ID" value="MBA2846469.1"/>
    <property type="molecule type" value="Genomic_DNA"/>
</dbReference>
<feature type="transmembrane region" description="Helical" evidence="1">
    <location>
        <begin position="84"/>
        <end position="104"/>
    </location>
</feature>
<evidence type="ECO:0000313" key="2">
    <source>
        <dbReference type="EMBL" id="MBA2846469.1"/>
    </source>
</evidence>
<keyword evidence="1" id="KW-1133">Transmembrane helix</keyword>